<keyword evidence="4" id="KW-1185">Reference proteome</keyword>
<dbReference type="GO" id="GO:0016289">
    <property type="term" value="F:acyl-CoA hydrolase activity"/>
    <property type="evidence" value="ECO:0007669"/>
    <property type="project" value="UniProtKB-ARBA"/>
</dbReference>
<feature type="domain" description="Thioesterase" evidence="2">
    <location>
        <begin position="50"/>
        <end position="123"/>
    </location>
</feature>
<evidence type="ECO:0000256" key="1">
    <source>
        <dbReference type="ARBA" id="ARBA00022801"/>
    </source>
</evidence>
<reference evidence="4" key="1">
    <citation type="submission" date="2015-09" db="EMBL/GenBank/DDBJ databases">
        <authorList>
            <person name="Rodrigo-Torres Lidia"/>
            <person name="Arahal R.David."/>
        </authorList>
    </citation>
    <scope>NUCLEOTIDE SEQUENCE [LARGE SCALE GENOMIC DNA]</scope>
    <source>
        <strain evidence="4">CECT 7735</strain>
    </source>
</reference>
<dbReference type="STRING" id="1715693.PH7735_00733"/>
<protein>
    <submittedName>
        <fullName evidence="3">Putative domain 1</fullName>
    </submittedName>
</protein>
<dbReference type="Proteomes" id="UP000051870">
    <property type="component" value="Unassembled WGS sequence"/>
</dbReference>
<evidence type="ECO:0000313" key="4">
    <source>
        <dbReference type="Proteomes" id="UP000051870"/>
    </source>
</evidence>
<keyword evidence="1" id="KW-0378">Hydrolase</keyword>
<evidence type="ECO:0000259" key="2">
    <source>
        <dbReference type="Pfam" id="PF03061"/>
    </source>
</evidence>
<sequence length="142" mass="15125">MALSPEIIEKINNSFKAQSMMRTMGAELSQLDTGLVTLTSAIPESCKQQHGFGHAALTFGLGDSAAGYAALSVMPVEAEVLTSEMKINLLAPAAGDRIEARGRVVKPGRRLVIVQSDVFAITDDQEVHIAIMTGTMVPIMPK</sequence>
<evidence type="ECO:0000313" key="3">
    <source>
        <dbReference type="EMBL" id="CUJ87233.1"/>
    </source>
</evidence>
<accession>A0A0P1I395</accession>
<proteinExistence type="predicted"/>
<organism evidence="3 4">
    <name type="scientific">Shimia thalassica</name>
    <dbReference type="NCBI Taxonomy" id="1715693"/>
    <lineage>
        <taxon>Bacteria</taxon>
        <taxon>Pseudomonadati</taxon>
        <taxon>Pseudomonadota</taxon>
        <taxon>Alphaproteobacteria</taxon>
        <taxon>Rhodobacterales</taxon>
        <taxon>Roseobacteraceae</taxon>
    </lineage>
</organism>
<dbReference type="NCBIfam" id="TIGR00369">
    <property type="entry name" value="unchar_dom_1"/>
    <property type="match status" value="1"/>
</dbReference>
<gene>
    <name evidence="3" type="ORF">PH7735_00733</name>
</gene>
<dbReference type="InterPro" id="IPR006683">
    <property type="entry name" value="Thioestr_dom"/>
</dbReference>
<dbReference type="InterPro" id="IPR029069">
    <property type="entry name" value="HotDog_dom_sf"/>
</dbReference>
<dbReference type="Pfam" id="PF03061">
    <property type="entry name" value="4HBT"/>
    <property type="match status" value="1"/>
</dbReference>
<dbReference type="Gene3D" id="3.10.129.10">
    <property type="entry name" value="Hotdog Thioesterase"/>
    <property type="match status" value="1"/>
</dbReference>
<dbReference type="CDD" id="cd03443">
    <property type="entry name" value="PaaI_thioesterase"/>
    <property type="match status" value="1"/>
</dbReference>
<dbReference type="SUPFAM" id="SSF54637">
    <property type="entry name" value="Thioesterase/thiol ester dehydrase-isomerase"/>
    <property type="match status" value="1"/>
</dbReference>
<name>A0A0P1I395_9RHOB</name>
<dbReference type="InterPro" id="IPR003736">
    <property type="entry name" value="PAAI_dom"/>
</dbReference>
<dbReference type="EMBL" id="CYTW01000001">
    <property type="protein sequence ID" value="CUJ87233.1"/>
    <property type="molecule type" value="Genomic_DNA"/>
</dbReference>
<dbReference type="RefSeq" id="WP_058309932.1">
    <property type="nucleotide sequence ID" value="NZ_CYTW01000001.1"/>
</dbReference>
<dbReference type="GeneID" id="83879809"/>
<dbReference type="AlphaFoldDB" id="A0A0P1I395"/>